<evidence type="ECO:0000256" key="5">
    <source>
        <dbReference type="ARBA" id="ARBA00022692"/>
    </source>
</evidence>
<keyword evidence="9" id="KW-1185">Reference proteome</keyword>
<evidence type="ECO:0000256" key="7">
    <source>
        <dbReference type="ARBA" id="ARBA00023136"/>
    </source>
</evidence>
<feature type="transmembrane region" description="Helical" evidence="8">
    <location>
        <begin position="383"/>
        <end position="407"/>
    </location>
</feature>
<dbReference type="PANTHER" id="PTHR30574:SF1">
    <property type="entry name" value="SULPHUR TRANSPORT DOMAIN-CONTAINING PROTEIN"/>
    <property type="match status" value="1"/>
</dbReference>
<dbReference type="Pfam" id="PF04143">
    <property type="entry name" value="Sulf_transp"/>
    <property type="match status" value="1"/>
</dbReference>
<keyword evidence="2" id="KW-0813">Transport</keyword>
<feature type="transmembrane region" description="Helical" evidence="8">
    <location>
        <begin position="176"/>
        <end position="199"/>
    </location>
</feature>
<dbReference type="Proteomes" id="UP000695022">
    <property type="component" value="Unplaced"/>
</dbReference>
<feature type="transmembrane region" description="Helical" evidence="8">
    <location>
        <begin position="92"/>
        <end position="114"/>
    </location>
</feature>
<evidence type="ECO:0000256" key="4">
    <source>
        <dbReference type="ARBA" id="ARBA00022519"/>
    </source>
</evidence>
<feature type="transmembrane region" description="Helical" evidence="8">
    <location>
        <begin position="321"/>
        <end position="340"/>
    </location>
</feature>
<feature type="transmembrane region" description="Helical" evidence="8">
    <location>
        <begin position="262"/>
        <end position="280"/>
    </location>
</feature>
<proteinExistence type="predicted"/>
<keyword evidence="7 8" id="KW-0472">Membrane</keyword>
<keyword evidence="3" id="KW-1003">Cell membrane</keyword>
<organism evidence="9 10">
    <name type="scientific">Priapulus caudatus</name>
    <name type="common">Priapulid worm</name>
    <dbReference type="NCBI Taxonomy" id="37621"/>
    <lineage>
        <taxon>Eukaryota</taxon>
        <taxon>Metazoa</taxon>
        <taxon>Ecdysozoa</taxon>
        <taxon>Scalidophora</taxon>
        <taxon>Priapulida</taxon>
        <taxon>Priapulimorpha</taxon>
        <taxon>Priapulimorphida</taxon>
        <taxon>Priapulidae</taxon>
        <taxon>Priapulus</taxon>
    </lineage>
</organism>
<protein>
    <submittedName>
        <fullName evidence="10">Uncharacterized protein LOC106806410</fullName>
    </submittedName>
</protein>
<dbReference type="RefSeq" id="XP_014663822.1">
    <property type="nucleotide sequence ID" value="XM_014808336.1"/>
</dbReference>
<accession>A0ABM1DV51</accession>
<keyword evidence="6 8" id="KW-1133">Transmembrane helix</keyword>
<feature type="transmembrane region" description="Helical" evidence="8">
    <location>
        <begin position="220"/>
        <end position="242"/>
    </location>
</feature>
<sequence>METRLSCSLNMQTTHLRSRSRSLLLGVPLLYMAAGSPTEKTSGSAPAMLSFDTLSKIGMSAATGVFFGVVLEKSRVFEPGTIHAQLRLEKFLMDKVWLSAIATGMLSFSMMMVLPDSHPSTRQMLQEHLNGLKNNNKGVLACTLGGTLQGIGIALCGATPELAVVQLGAGVENAGYTVLGGMIGALTYGLLEPLFAAFTSPKSPMSPEKYTLQAMFSTPYFFLGPPLALLTAGVVMALEYSFPWEDDVFVSDASVGLFSRVSWAPYSTGIIIGLLQIPIVQMMTKHIGASTSYCTVTSQLLCCKPLQKLSPYLTKTRSGMVNWWQVVFMGGAALGGYLSARASQSLGDAMGVTKSHAIIGGAVMIFGTRLAHGCTSGHGMSTIGLLSTLPMVTTVSTFGAGTLVMYLRTKFH</sequence>
<dbReference type="PANTHER" id="PTHR30574">
    <property type="entry name" value="INNER MEMBRANE PROTEIN YEDE"/>
    <property type="match status" value="1"/>
</dbReference>
<keyword evidence="4" id="KW-0997">Cell inner membrane</keyword>
<evidence type="ECO:0000256" key="6">
    <source>
        <dbReference type="ARBA" id="ARBA00022989"/>
    </source>
</evidence>
<keyword evidence="5 8" id="KW-0812">Transmembrane</keyword>
<evidence type="ECO:0000313" key="10">
    <source>
        <dbReference type="RefSeq" id="XP_014663822.1"/>
    </source>
</evidence>
<dbReference type="GeneID" id="106806410"/>
<dbReference type="InterPro" id="IPR007272">
    <property type="entry name" value="Sulf_transp_TsuA/YedE"/>
</dbReference>
<evidence type="ECO:0000256" key="8">
    <source>
        <dbReference type="SAM" id="Phobius"/>
    </source>
</evidence>
<comment type="subcellular location">
    <subcellularLocation>
        <location evidence="1">Cell inner membrane</location>
        <topology evidence="1">Multi-pass membrane protein</topology>
    </subcellularLocation>
</comment>
<reference evidence="10" key="1">
    <citation type="submission" date="2025-08" db="UniProtKB">
        <authorList>
            <consortium name="RefSeq"/>
        </authorList>
    </citation>
    <scope>IDENTIFICATION</scope>
</reference>
<evidence type="ECO:0000256" key="2">
    <source>
        <dbReference type="ARBA" id="ARBA00022448"/>
    </source>
</evidence>
<name>A0ABM1DV51_PRICU</name>
<gene>
    <name evidence="10" type="primary">LOC106806410</name>
</gene>
<evidence type="ECO:0000256" key="1">
    <source>
        <dbReference type="ARBA" id="ARBA00004429"/>
    </source>
</evidence>
<evidence type="ECO:0000313" key="9">
    <source>
        <dbReference type="Proteomes" id="UP000695022"/>
    </source>
</evidence>
<evidence type="ECO:0000256" key="3">
    <source>
        <dbReference type="ARBA" id="ARBA00022475"/>
    </source>
</evidence>